<keyword evidence="1" id="KW-1133">Transmembrane helix</keyword>
<dbReference type="Pfam" id="PF07009">
    <property type="entry name" value="NusG_II"/>
    <property type="match status" value="1"/>
</dbReference>
<protein>
    <submittedName>
        <fullName evidence="2">Uncharacterized protein</fullName>
    </submittedName>
</protein>
<keyword evidence="1" id="KW-0472">Membrane</keyword>
<dbReference type="CDD" id="cd09846">
    <property type="entry name" value="DUF1312"/>
    <property type="match status" value="1"/>
</dbReference>
<reference evidence="2" key="1">
    <citation type="submission" date="2018-06" db="EMBL/GenBank/DDBJ databases">
        <authorList>
            <person name="Zhirakovskaya E."/>
        </authorList>
    </citation>
    <scope>NUCLEOTIDE SEQUENCE</scope>
</reference>
<feature type="transmembrane region" description="Helical" evidence="1">
    <location>
        <begin position="7"/>
        <end position="25"/>
    </location>
</feature>
<evidence type="ECO:0000256" key="1">
    <source>
        <dbReference type="SAM" id="Phobius"/>
    </source>
</evidence>
<dbReference type="AlphaFoldDB" id="A0A3B0ZL90"/>
<dbReference type="Gene3D" id="2.60.320.10">
    <property type="entry name" value="N-utilization substance G protein NusG, insert domain"/>
    <property type="match status" value="1"/>
</dbReference>
<dbReference type="InterPro" id="IPR038690">
    <property type="entry name" value="NusG_2_sf"/>
</dbReference>
<accession>A0A3B0ZL90</accession>
<evidence type="ECO:0000313" key="2">
    <source>
        <dbReference type="EMBL" id="VAW92401.1"/>
    </source>
</evidence>
<proteinExistence type="predicted"/>
<dbReference type="EMBL" id="UOFS01000012">
    <property type="protein sequence ID" value="VAW92401.1"/>
    <property type="molecule type" value="Genomic_DNA"/>
</dbReference>
<name>A0A3B0ZL90_9ZZZZ</name>
<organism evidence="2">
    <name type="scientific">hydrothermal vent metagenome</name>
    <dbReference type="NCBI Taxonomy" id="652676"/>
    <lineage>
        <taxon>unclassified sequences</taxon>
        <taxon>metagenomes</taxon>
        <taxon>ecological metagenomes</taxon>
    </lineage>
</organism>
<gene>
    <name evidence="2" type="ORF">MNBD_GAMMA22-332</name>
</gene>
<sequence length="123" mass="13936">MLTRSDIFVILAMIFFISFLYSKYWSFNNNTNYDSFAQISITGSAPQKISLQSEKVHKFTGRIGYTSIQVKDNKIRFISSPCSKKYCIHSGWLSSVGSTAACMPNGIIISIKNYDTKFDSINF</sequence>
<keyword evidence="1" id="KW-0812">Transmembrane</keyword>